<dbReference type="InterPro" id="IPR027304">
    <property type="entry name" value="Trigger_fact/SurA_dom_sf"/>
</dbReference>
<evidence type="ECO:0000256" key="6">
    <source>
        <dbReference type="ARBA" id="ARBA00023235"/>
    </source>
</evidence>
<dbReference type="Pfam" id="PF09312">
    <property type="entry name" value="SurA_N"/>
    <property type="match status" value="1"/>
</dbReference>
<dbReference type="InterPro" id="IPR050280">
    <property type="entry name" value="OMP_Chaperone_SurA"/>
</dbReference>
<proteinExistence type="predicted"/>
<dbReference type="EMBL" id="BMKS01000002">
    <property type="protein sequence ID" value="GGG24151.1"/>
    <property type="molecule type" value="Genomic_DNA"/>
</dbReference>
<dbReference type="SUPFAM" id="SSF54534">
    <property type="entry name" value="FKBP-like"/>
    <property type="match status" value="1"/>
</dbReference>
<evidence type="ECO:0000259" key="11">
    <source>
        <dbReference type="PROSITE" id="PS50198"/>
    </source>
</evidence>
<organism evidence="12 13">
    <name type="scientific">Caldovatus sediminis</name>
    <dbReference type="NCBI Taxonomy" id="2041189"/>
    <lineage>
        <taxon>Bacteria</taxon>
        <taxon>Pseudomonadati</taxon>
        <taxon>Pseudomonadota</taxon>
        <taxon>Alphaproteobacteria</taxon>
        <taxon>Acetobacterales</taxon>
        <taxon>Roseomonadaceae</taxon>
        <taxon>Caldovatus</taxon>
    </lineage>
</organism>
<feature type="domain" description="PpiC" evidence="11">
    <location>
        <begin position="199"/>
        <end position="297"/>
    </location>
</feature>
<accession>A0A8J3EBA4</accession>
<dbReference type="Pfam" id="PF00639">
    <property type="entry name" value="Rotamase"/>
    <property type="match status" value="1"/>
</dbReference>
<protein>
    <recommendedName>
        <fullName evidence="1">Parvulin-like PPIase</fullName>
    </recommendedName>
    <alternativeName>
        <fullName evidence="7">Peptidyl-prolyl cis-trans isomerase plp</fullName>
    </alternativeName>
    <alternativeName>
        <fullName evidence="8">Rotamase plp</fullName>
    </alternativeName>
</protein>
<dbReference type="InterPro" id="IPR046357">
    <property type="entry name" value="PPIase_dom_sf"/>
</dbReference>
<keyword evidence="5" id="KW-0143">Chaperone</keyword>
<evidence type="ECO:0000256" key="10">
    <source>
        <dbReference type="SAM" id="MobiDB-lite"/>
    </source>
</evidence>
<comment type="caution">
    <text evidence="12">The sequence shown here is derived from an EMBL/GenBank/DDBJ whole genome shotgun (WGS) entry which is preliminary data.</text>
</comment>
<dbReference type="PANTHER" id="PTHR47637">
    <property type="entry name" value="CHAPERONE SURA"/>
    <property type="match status" value="1"/>
</dbReference>
<dbReference type="Proteomes" id="UP000597507">
    <property type="component" value="Unassembled WGS sequence"/>
</dbReference>
<evidence type="ECO:0000256" key="8">
    <source>
        <dbReference type="ARBA" id="ARBA00031484"/>
    </source>
</evidence>
<keyword evidence="6 9" id="KW-0413">Isomerase</keyword>
<dbReference type="Gene3D" id="1.10.4030.10">
    <property type="entry name" value="Porin chaperone SurA, peptide-binding domain"/>
    <property type="match status" value="1"/>
</dbReference>
<evidence type="ECO:0000256" key="5">
    <source>
        <dbReference type="ARBA" id="ARBA00023186"/>
    </source>
</evidence>
<evidence type="ECO:0000256" key="3">
    <source>
        <dbReference type="ARBA" id="ARBA00022764"/>
    </source>
</evidence>
<keyword evidence="3" id="KW-0574">Periplasm</keyword>
<dbReference type="InterPro" id="IPR000297">
    <property type="entry name" value="PPIase_PpiC"/>
</dbReference>
<evidence type="ECO:0000313" key="12">
    <source>
        <dbReference type="EMBL" id="GGG24151.1"/>
    </source>
</evidence>
<evidence type="ECO:0000256" key="9">
    <source>
        <dbReference type="PROSITE-ProRule" id="PRU00278"/>
    </source>
</evidence>
<keyword evidence="2" id="KW-0732">Signal</keyword>
<dbReference type="SUPFAM" id="SSF109998">
    <property type="entry name" value="Triger factor/SurA peptide-binding domain-like"/>
    <property type="match status" value="1"/>
</dbReference>
<dbReference type="Gene3D" id="3.10.50.40">
    <property type="match status" value="1"/>
</dbReference>
<dbReference type="AlphaFoldDB" id="A0A8J3EBA4"/>
<dbReference type="RefSeq" id="WP_229677816.1">
    <property type="nucleotide sequence ID" value="NZ_BMKS01000002.1"/>
</dbReference>
<dbReference type="PANTHER" id="PTHR47637:SF1">
    <property type="entry name" value="CHAPERONE SURA"/>
    <property type="match status" value="1"/>
</dbReference>
<keyword evidence="13" id="KW-1185">Reference proteome</keyword>
<evidence type="ECO:0000256" key="1">
    <source>
        <dbReference type="ARBA" id="ARBA00018370"/>
    </source>
</evidence>
<dbReference type="InterPro" id="IPR015391">
    <property type="entry name" value="SurA_N"/>
</dbReference>
<feature type="region of interest" description="Disordered" evidence="10">
    <location>
        <begin position="443"/>
        <end position="466"/>
    </location>
</feature>
<dbReference type="GO" id="GO:0003755">
    <property type="term" value="F:peptidyl-prolyl cis-trans isomerase activity"/>
    <property type="evidence" value="ECO:0007669"/>
    <property type="project" value="UniProtKB-KW"/>
</dbReference>
<evidence type="ECO:0000256" key="4">
    <source>
        <dbReference type="ARBA" id="ARBA00023110"/>
    </source>
</evidence>
<name>A0A8J3EBA4_9PROT</name>
<evidence type="ECO:0000256" key="2">
    <source>
        <dbReference type="ARBA" id="ARBA00022729"/>
    </source>
</evidence>
<feature type="compositionally biased region" description="Low complexity" evidence="10">
    <location>
        <begin position="451"/>
        <end position="466"/>
    </location>
</feature>
<gene>
    <name evidence="12" type="ORF">GCM10010964_10370</name>
</gene>
<keyword evidence="4 9" id="KW-0697">Rotamase</keyword>
<evidence type="ECO:0000256" key="7">
    <source>
        <dbReference type="ARBA" id="ARBA00030642"/>
    </source>
</evidence>
<reference evidence="12 13" key="1">
    <citation type="journal article" date="2014" name="Int. J. Syst. Evol. Microbiol.">
        <title>Complete genome sequence of Corynebacterium casei LMG S-19264T (=DSM 44701T), isolated from a smear-ripened cheese.</title>
        <authorList>
            <consortium name="US DOE Joint Genome Institute (JGI-PGF)"/>
            <person name="Walter F."/>
            <person name="Albersmeier A."/>
            <person name="Kalinowski J."/>
            <person name="Ruckert C."/>
        </authorList>
    </citation>
    <scope>NUCLEOTIDE SEQUENCE [LARGE SCALE GENOMIC DNA]</scope>
    <source>
        <strain evidence="12 13">CGMCC 1.16330</strain>
    </source>
</reference>
<dbReference type="PROSITE" id="PS50198">
    <property type="entry name" value="PPIC_PPIASE_2"/>
    <property type="match status" value="1"/>
</dbReference>
<sequence length="466" mass="50934">MMRPPPPPPAGPRPTGARALLALVLAGAVPAVLAPAALLAAGVLQPVPARAQAQANRIVAVVNGDVVSRNDVEGRRRLFAISAGLPSGAQALDRLNDQVLRLLIDERLRMQEVQRRRIPVMDNEIAETIREIEQRNGLPPGGLLAQLRRAGVEPRVLYDQIRVQIGWARLLRQLLGAQAEPTESEVREFMEAAKAREGEPEYLVSEIFIPIEDPRREEDTRRFVEEVVAQLRRGTPFPVAATQFSQAQSALQGGDLGWVRPEQLDPEIGRIVTQMPVGAITNPVRVAGGWQIVALRQKRESGRENATILSVRQAMFPFSSRLDPEYPTAQQREAVERARRLEGSGCAAVEAAARGSPQPADPGPIRLETVQPPPLRQLLASMPIGRASQPIVAPDGVMVLVVCARETRNLAELTAEQARAQIVRDRVELLSRQLQRDLRRRAQIDIRAPAERPAATPAASPSPRAG</sequence>
<evidence type="ECO:0000313" key="13">
    <source>
        <dbReference type="Proteomes" id="UP000597507"/>
    </source>
</evidence>